<evidence type="ECO:0000259" key="7">
    <source>
        <dbReference type="PROSITE" id="PS52019"/>
    </source>
</evidence>
<dbReference type="InterPro" id="IPR050091">
    <property type="entry name" value="PKS_NRPS_Biosynth_Enz"/>
</dbReference>
<feature type="active site" description="Proton acceptor; for dehydratase activity" evidence="4">
    <location>
        <position position="634"/>
    </location>
</feature>
<evidence type="ECO:0000256" key="3">
    <source>
        <dbReference type="ARBA" id="ARBA00022679"/>
    </source>
</evidence>
<dbReference type="Pfam" id="PF21089">
    <property type="entry name" value="PKS_DH_N"/>
    <property type="match status" value="1"/>
</dbReference>
<feature type="region of interest" description="N-terminal hotdog fold" evidence="4">
    <location>
        <begin position="605"/>
        <end position="724"/>
    </location>
</feature>
<dbReference type="PROSITE" id="PS00606">
    <property type="entry name" value="KS3_1"/>
    <property type="match status" value="1"/>
</dbReference>
<dbReference type="SMART" id="SM00825">
    <property type="entry name" value="PKS_KS"/>
    <property type="match status" value="1"/>
</dbReference>
<dbReference type="InterPro" id="IPR042104">
    <property type="entry name" value="PKS_dehydratase_sf"/>
</dbReference>
<accession>A0ABS1YQU5</accession>
<dbReference type="Gene3D" id="3.40.47.10">
    <property type="match status" value="1"/>
</dbReference>
<dbReference type="PANTHER" id="PTHR43775:SF37">
    <property type="entry name" value="SI:DKEY-61P9.11"/>
    <property type="match status" value="1"/>
</dbReference>
<dbReference type="CDD" id="cd00833">
    <property type="entry name" value="PKS"/>
    <property type="match status" value="1"/>
</dbReference>
<dbReference type="PROSITE" id="PS52019">
    <property type="entry name" value="PKS_MFAS_DH"/>
    <property type="match status" value="1"/>
</dbReference>
<keyword evidence="1" id="KW-0596">Phosphopantetheine</keyword>
<dbReference type="EMBL" id="JAEVHL010000364">
    <property type="protein sequence ID" value="MBM0279817.1"/>
    <property type="molecule type" value="Genomic_DNA"/>
</dbReference>
<feature type="region of interest" description="C-terminal hotdog fold" evidence="4">
    <location>
        <begin position="741"/>
        <end position="881"/>
    </location>
</feature>
<dbReference type="InterPro" id="IPR014031">
    <property type="entry name" value="Ketoacyl_synth_C"/>
</dbReference>
<dbReference type="SUPFAM" id="SSF53901">
    <property type="entry name" value="Thiolase-like"/>
    <property type="match status" value="1"/>
</dbReference>
<dbReference type="PROSITE" id="PS52004">
    <property type="entry name" value="KS3_2"/>
    <property type="match status" value="1"/>
</dbReference>
<dbReference type="InterPro" id="IPR016039">
    <property type="entry name" value="Thiolase-like"/>
</dbReference>
<feature type="domain" description="Ketosynthase family 3 (KS3)" evidence="6">
    <location>
        <begin position="10"/>
        <end position="431"/>
    </location>
</feature>
<reference evidence="8 9" key="1">
    <citation type="submission" date="2021-01" db="EMBL/GenBank/DDBJ databases">
        <title>Draft genome sequence of Micromonospora sp. strain STR1s_6.</title>
        <authorList>
            <person name="Karlyshev A."/>
            <person name="Jawad R."/>
        </authorList>
    </citation>
    <scope>NUCLEOTIDE SEQUENCE [LARGE SCALE GENOMIC DNA]</scope>
    <source>
        <strain evidence="8 9">STR1S-6</strain>
    </source>
</reference>
<dbReference type="InterPro" id="IPR014030">
    <property type="entry name" value="Ketoacyl_synth_N"/>
</dbReference>
<name>A0ABS1YQU5_9ACTN</name>
<keyword evidence="3 5" id="KW-0808">Transferase</keyword>
<evidence type="ECO:0000256" key="1">
    <source>
        <dbReference type="ARBA" id="ARBA00022450"/>
    </source>
</evidence>
<dbReference type="Pfam" id="PF00109">
    <property type="entry name" value="ketoacyl-synt"/>
    <property type="match status" value="1"/>
</dbReference>
<evidence type="ECO:0000259" key="6">
    <source>
        <dbReference type="PROSITE" id="PS52004"/>
    </source>
</evidence>
<feature type="active site" description="Proton donor; for dehydratase activity" evidence="4">
    <location>
        <position position="800"/>
    </location>
</feature>
<dbReference type="Pfam" id="PF02801">
    <property type="entry name" value="Ketoacyl-synt_C"/>
    <property type="match status" value="1"/>
</dbReference>
<dbReference type="Proteomes" id="UP000622245">
    <property type="component" value="Unassembled WGS sequence"/>
</dbReference>
<dbReference type="Gene3D" id="3.10.129.110">
    <property type="entry name" value="Polyketide synthase dehydratase"/>
    <property type="match status" value="1"/>
</dbReference>
<gene>
    <name evidence="8" type="ORF">JM949_33810</name>
</gene>
<comment type="caution">
    <text evidence="8">The sequence shown here is derived from an EMBL/GenBank/DDBJ whole genome shotgun (WGS) entry which is preliminary data.</text>
</comment>
<dbReference type="InterPro" id="IPR049551">
    <property type="entry name" value="PKS_DH_C"/>
</dbReference>
<comment type="similarity">
    <text evidence="5">Belongs to the thiolase-like superfamily. Beta-ketoacyl-ACP synthases family.</text>
</comment>
<dbReference type="Pfam" id="PF14765">
    <property type="entry name" value="PS-DH"/>
    <property type="match status" value="1"/>
</dbReference>
<evidence type="ECO:0000313" key="8">
    <source>
        <dbReference type="EMBL" id="MBM0279817.1"/>
    </source>
</evidence>
<evidence type="ECO:0000256" key="4">
    <source>
        <dbReference type="PROSITE-ProRule" id="PRU01363"/>
    </source>
</evidence>
<evidence type="ECO:0000313" key="9">
    <source>
        <dbReference type="Proteomes" id="UP000622245"/>
    </source>
</evidence>
<evidence type="ECO:0000256" key="2">
    <source>
        <dbReference type="ARBA" id="ARBA00022553"/>
    </source>
</evidence>
<dbReference type="InterPro" id="IPR018201">
    <property type="entry name" value="Ketoacyl_synth_AS"/>
</dbReference>
<dbReference type="InterPro" id="IPR049552">
    <property type="entry name" value="PKS_DH_N"/>
</dbReference>
<sequence>MATSTPTPSTAEIAVIGMSARFPDAPDLDRFWRNLVEGRSAVREVTRWPAEEFYHPDPRRADRSYSRWGALLDDVDRFDPLFFAISPKEAERMDPQQRLLLEETWRAVEDAGYAREDLAGSRCGVYVGYNGNDYLRTVEATEPLSAHAFLGNSEAILAARLSYLWDLRGPCITVNTACSSSLTALHLAAEALRSGEVDTAIVAGVMVMNTPLFYHLASRAQMLSPTGACRTFDAAADGFVPGEGVGVVVLKRLDTALGDRDHVHAVVVGSGLNQDGQTNGITAPNGAAQTALETEVYDRFGVRPERIGYVEAHGTGTRLGDPIEVAALTEAFRRYTDRTGFCAIGSVKTNIGHTLATAGMAGLIKLVLCVREGMHVPSLNFREGNDLIGLPNTPFYVNTRSRPWHEPDGPRYGAVSAFGFSGTNAHVVVREAVEVATPAEASARPAYLVGLSGHTDQALRDRAGDLLRWLESATTTPQLRDVAFTTLVGRAHHRRRAAWVVRDIAGLIDSLRAWLAGDTAGLPARSLPVETAQRMCAEAAHGPDPTDALSALAAGYRAGADLSWRQLFVGERCRRLPLPTYPFAGQRYGLTPVGQASRPDAECPHPMISASRVDPTGRRVAVDLDGSEFYIRDHVVAGIPTLPGAAVLELARAAGELATDAPVVELRRVTWTRAVTVDRPRVLHVSVAATARPGVLDVAVRDPEAADGHSTYASGQVVVAPAGADPRRPVVDLDAVLRRCTRRVDGVDLYRSFADAGIRYGPTFQTIRALHCADDEVLAELALPDGTPTAGLRLHPALVDGAMQAISGLFPAAEAWTAGPRIPFTVGRVAAHTGTEQVRYAHVLPVAQRSRFAVTLLDDSGTPVVTLGDVVLRPVRTPVAEPPPKAPDEERLTELLRRLHAGQAEVHEVKREWETLS</sequence>
<dbReference type="Gene3D" id="1.10.1240.100">
    <property type="match status" value="1"/>
</dbReference>
<organism evidence="8 9">
    <name type="scientific">Micromonospora tarensis</name>
    <dbReference type="NCBI Taxonomy" id="2806100"/>
    <lineage>
        <taxon>Bacteria</taxon>
        <taxon>Bacillati</taxon>
        <taxon>Actinomycetota</taxon>
        <taxon>Actinomycetes</taxon>
        <taxon>Micromonosporales</taxon>
        <taxon>Micromonosporaceae</taxon>
        <taxon>Micromonospora</taxon>
    </lineage>
</organism>
<dbReference type="InterPro" id="IPR032821">
    <property type="entry name" value="PKS_assoc"/>
</dbReference>
<dbReference type="InterPro" id="IPR020807">
    <property type="entry name" value="PKS_DH"/>
</dbReference>
<evidence type="ECO:0000256" key="5">
    <source>
        <dbReference type="RuleBase" id="RU003694"/>
    </source>
</evidence>
<dbReference type="SMART" id="SM00826">
    <property type="entry name" value="PKS_DH"/>
    <property type="match status" value="1"/>
</dbReference>
<dbReference type="Pfam" id="PF16197">
    <property type="entry name" value="KAsynt_C_assoc"/>
    <property type="match status" value="1"/>
</dbReference>
<dbReference type="InterPro" id="IPR020841">
    <property type="entry name" value="PKS_Beta-ketoAc_synthase_dom"/>
</dbReference>
<dbReference type="InterPro" id="IPR049900">
    <property type="entry name" value="PKS_mFAS_DH"/>
</dbReference>
<keyword evidence="9" id="KW-1185">Reference proteome</keyword>
<proteinExistence type="inferred from homology"/>
<dbReference type="PANTHER" id="PTHR43775">
    <property type="entry name" value="FATTY ACID SYNTHASE"/>
    <property type="match status" value="1"/>
</dbReference>
<keyword evidence="2" id="KW-0597">Phosphoprotein</keyword>
<feature type="domain" description="PKS/mFAS DH" evidence="7">
    <location>
        <begin position="605"/>
        <end position="881"/>
    </location>
</feature>
<protein>
    <submittedName>
        <fullName evidence="8">Polyketide synthase dehydratase domain-containing protein</fullName>
    </submittedName>
</protein>